<dbReference type="EMBL" id="HBUF01252286">
    <property type="protein sequence ID" value="CAG6680471.1"/>
    <property type="molecule type" value="Transcribed_RNA"/>
</dbReference>
<evidence type="ECO:0000256" key="1">
    <source>
        <dbReference type="ARBA" id="ARBA00004123"/>
    </source>
</evidence>
<keyword evidence="6" id="KW-0805">Transcription regulation</keyword>
<dbReference type="GO" id="GO:0005634">
    <property type="term" value="C:nucleus"/>
    <property type="evidence" value="ECO:0007669"/>
    <property type="project" value="UniProtKB-SubCell"/>
</dbReference>
<sequence length="172" mass="20617">MRRHTGFRPYKCKTCNMTFASSRVLYHHEIAHNKLLQFPCIQCGKYFIKLEYLLKHLHRHFNTKKPVCPICHETCAHNQVLKRHVTLHYNVNPYPCNKCNASFKNAVQLSCHHIRAHGKQKQRFMCGRCGIINVKRKYHVHHVKFECAYTRKMPEEMIKRFKYDTVYMDSHS</sequence>
<protein>
    <submittedName>
        <fullName evidence="11">Zinc finger protein 768</fullName>
    </submittedName>
</protein>
<evidence type="ECO:0000256" key="5">
    <source>
        <dbReference type="ARBA" id="ARBA00022833"/>
    </source>
</evidence>
<dbReference type="EMBL" id="HBUF01562152">
    <property type="protein sequence ID" value="CAG6762899.1"/>
    <property type="molecule type" value="Transcribed_RNA"/>
</dbReference>
<dbReference type="PROSITE" id="PS50157">
    <property type="entry name" value="ZINC_FINGER_C2H2_2"/>
    <property type="match status" value="3"/>
</dbReference>
<evidence type="ECO:0000256" key="9">
    <source>
        <dbReference type="PROSITE-ProRule" id="PRU00042"/>
    </source>
</evidence>
<dbReference type="EMBL" id="HBUF01252285">
    <property type="protein sequence ID" value="CAG6680467.1"/>
    <property type="molecule type" value="Transcribed_RNA"/>
</dbReference>
<dbReference type="SMART" id="SM00355">
    <property type="entry name" value="ZnF_C2H2"/>
    <property type="match status" value="4"/>
</dbReference>
<dbReference type="EMBL" id="HBUF01562149">
    <property type="protein sequence ID" value="CAG6762887.1"/>
    <property type="molecule type" value="Transcribed_RNA"/>
</dbReference>
<evidence type="ECO:0000256" key="7">
    <source>
        <dbReference type="ARBA" id="ARBA00023163"/>
    </source>
</evidence>
<evidence type="ECO:0000256" key="4">
    <source>
        <dbReference type="ARBA" id="ARBA00022771"/>
    </source>
</evidence>
<evidence type="ECO:0000259" key="10">
    <source>
        <dbReference type="PROSITE" id="PS50157"/>
    </source>
</evidence>
<dbReference type="EMBL" id="HBUF01081085">
    <property type="protein sequence ID" value="CAG6632898.1"/>
    <property type="molecule type" value="Transcribed_RNA"/>
</dbReference>
<comment type="subcellular location">
    <subcellularLocation>
        <location evidence="1">Nucleus</location>
    </subcellularLocation>
</comment>
<accession>A0A8D9ACK2</accession>
<dbReference type="GO" id="GO:0008270">
    <property type="term" value="F:zinc ion binding"/>
    <property type="evidence" value="ECO:0007669"/>
    <property type="project" value="UniProtKB-KW"/>
</dbReference>
<dbReference type="Gene3D" id="3.30.160.60">
    <property type="entry name" value="Classic Zinc Finger"/>
    <property type="match status" value="3"/>
</dbReference>
<dbReference type="EMBL" id="HBUF01562151">
    <property type="protein sequence ID" value="CAG6762895.1"/>
    <property type="molecule type" value="Transcribed_RNA"/>
</dbReference>
<feature type="domain" description="C2H2-type" evidence="10">
    <location>
        <begin position="38"/>
        <end position="65"/>
    </location>
</feature>
<dbReference type="AlphaFoldDB" id="A0A8D9ACK2"/>
<evidence type="ECO:0000313" key="11">
    <source>
        <dbReference type="EMBL" id="CAG6762887.1"/>
    </source>
</evidence>
<keyword evidence="2" id="KW-0479">Metal-binding</keyword>
<dbReference type="InterPro" id="IPR036236">
    <property type="entry name" value="Znf_C2H2_sf"/>
</dbReference>
<dbReference type="PANTHER" id="PTHR47772:SF13">
    <property type="entry name" value="GASTRULA ZINC FINGER PROTEIN XLCGF49.1-LIKE-RELATED"/>
    <property type="match status" value="1"/>
</dbReference>
<dbReference type="InterPro" id="IPR050636">
    <property type="entry name" value="C2H2-ZF_domain-containing"/>
</dbReference>
<reference evidence="11" key="1">
    <citation type="submission" date="2021-05" db="EMBL/GenBank/DDBJ databases">
        <authorList>
            <person name="Alioto T."/>
            <person name="Alioto T."/>
            <person name="Gomez Garrido J."/>
        </authorList>
    </citation>
    <scope>NUCLEOTIDE SEQUENCE</scope>
</reference>
<proteinExistence type="predicted"/>
<keyword evidence="7" id="KW-0804">Transcription</keyword>
<organism evidence="11">
    <name type="scientific">Cacopsylla melanoneura</name>
    <dbReference type="NCBI Taxonomy" id="428564"/>
    <lineage>
        <taxon>Eukaryota</taxon>
        <taxon>Metazoa</taxon>
        <taxon>Ecdysozoa</taxon>
        <taxon>Arthropoda</taxon>
        <taxon>Hexapoda</taxon>
        <taxon>Insecta</taxon>
        <taxon>Pterygota</taxon>
        <taxon>Neoptera</taxon>
        <taxon>Paraneoptera</taxon>
        <taxon>Hemiptera</taxon>
        <taxon>Sternorrhyncha</taxon>
        <taxon>Psylloidea</taxon>
        <taxon>Psyllidae</taxon>
        <taxon>Psyllinae</taxon>
        <taxon>Cacopsylla</taxon>
    </lineage>
</organism>
<name>A0A8D9ACK2_9HEMI</name>
<dbReference type="PROSITE" id="PS00028">
    <property type="entry name" value="ZINC_FINGER_C2H2_1"/>
    <property type="match status" value="4"/>
</dbReference>
<feature type="domain" description="C2H2-type" evidence="10">
    <location>
        <begin position="10"/>
        <end position="32"/>
    </location>
</feature>
<evidence type="ECO:0000256" key="3">
    <source>
        <dbReference type="ARBA" id="ARBA00022737"/>
    </source>
</evidence>
<dbReference type="EMBL" id="HBUF01562150">
    <property type="protein sequence ID" value="CAG6762891.1"/>
    <property type="molecule type" value="Transcribed_RNA"/>
</dbReference>
<dbReference type="EMBL" id="HBUF01081086">
    <property type="protein sequence ID" value="CAG6632903.1"/>
    <property type="molecule type" value="Transcribed_RNA"/>
</dbReference>
<dbReference type="EMBL" id="HBUF01562148">
    <property type="protein sequence ID" value="CAG6762883.1"/>
    <property type="molecule type" value="Transcribed_RNA"/>
</dbReference>
<keyword evidence="5" id="KW-0862">Zinc</keyword>
<evidence type="ECO:0000256" key="6">
    <source>
        <dbReference type="ARBA" id="ARBA00023015"/>
    </source>
</evidence>
<dbReference type="EMBL" id="HBUF01562153">
    <property type="protein sequence ID" value="CAG6762903.1"/>
    <property type="molecule type" value="Transcribed_RNA"/>
</dbReference>
<dbReference type="InterPro" id="IPR013087">
    <property type="entry name" value="Znf_C2H2_type"/>
</dbReference>
<evidence type="ECO:0000256" key="8">
    <source>
        <dbReference type="ARBA" id="ARBA00023242"/>
    </source>
</evidence>
<dbReference type="EMBL" id="HBUF01081087">
    <property type="protein sequence ID" value="CAG6632906.1"/>
    <property type="molecule type" value="Transcribed_RNA"/>
</dbReference>
<keyword evidence="8" id="KW-0539">Nucleus</keyword>
<keyword evidence="3" id="KW-0677">Repeat</keyword>
<dbReference type="PANTHER" id="PTHR47772">
    <property type="entry name" value="ZINC FINGER PROTEIN 200"/>
    <property type="match status" value="1"/>
</dbReference>
<dbReference type="SUPFAM" id="SSF57667">
    <property type="entry name" value="beta-beta-alpha zinc fingers"/>
    <property type="match status" value="2"/>
</dbReference>
<keyword evidence="4 9" id="KW-0863">Zinc-finger</keyword>
<evidence type="ECO:0000256" key="2">
    <source>
        <dbReference type="ARBA" id="ARBA00022723"/>
    </source>
</evidence>
<feature type="domain" description="C2H2-type" evidence="10">
    <location>
        <begin position="94"/>
        <end position="122"/>
    </location>
</feature>